<dbReference type="RefSeq" id="WP_097160417.1">
    <property type="nucleotide sequence ID" value="NZ_JBEPMQ010000014.1"/>
</dbReference>
<proteinExistence type="predicted"/>
<reference evidence="2 3" key="1">
    <citation type="submission" date="2017-08" db="EMBL/GenBank/DDBJ databases">
        <authorList>
            <person name="de Groot N.N."/>
        </authorList>
    </citation>
    <scope>NUCLEOTIDE SEQUENCE [LARGE SCALE GENOMIC DNA]</scope>
    <source>
        <strain evidence="2 3">JC228</strain>
    </source>
</reference>
<keyword evidence="3" id="KW-1185">Reference proteome</keyword>
<evidence type="ECO:0000313" key="3">
    <source>
        <dbReference type="Proteomes" id="UP000219546"/>
    </source>
</evidence>
<organism evidence="2 3">
    <name type="scientific">Bacillus oleivorans</name>
    <dbReference type="NCBI Taxonomy" id="1448271"/>
    <lineage>
        <taxon>Bacteria</taxon>
        <taxon>Bacillati</taxon>
        <taxon>Bacillota</taxon>
        <taxon>Bacilli</taxon>
        <taxon>Bacillales</taxon>
        <taxon>Bacillaceae</taxon>
        <taxon>Bacillus</taxon>
    </lineage>
</organism>
<feature type="region of interest" description="Disordered" evidence="1">
    <location>
        <begin position="35"/>
        <end position="70"/>
    </location>
</feature>
<evidence type="ECO:0000256" key="1">
    <source>
        <dbReference type="SAM" id="MobiDB-lite"/>
    </source>
</evidence>
<sequence>MANNEQKTQEINVEELRAQIEAEIKAKYEEEAKAKAEKEAAERKKLEDKLKKQEENMEAQIKKQEKSLRKQLDSYPKVPIEIPEDPNNPDDVVPVGWNGIIYAIPRGQQFEVPKPIYDIWKYSYEQTKAVNKRIRESTKKEIQVL</sequence>
<name>A0A285D680_9BACI</name>
<dbReference type="EMBL" id="OAOP01000011">
    <property type="protein sequence ID" value="SNX75320.1"/>
    <property type="molecule type" value="Genomic_DNA"/>
</dbReference>
<protein>
    <submittedName>
        <fullName evidence="2">Uncharacterized protein</fullName>
    </submittedName>
</protein>
<dbReference type="Proteomes" id="UP000219546">
    <property type="component" value="Unassembled WGS sequence"/>
</dbReference>
<dbReference type="AlphaFoldDB" id="A0A285D680"/>
<dbReference type="OrthoDB" id="2626894at2"/>
<evidence type="ECO:0000313" key="2">
    <source>
        <dbReference type="EMBL" id="SNX75320.1"/>
    </source>
</evidence>
<gene>
    <name evidence="2" type="ORF">SAMN05877753_111155</name>
</gene>
<accession>A0A285D680</accession>